<dbReference type="Pfam" id="PF21789">
    <property type="entry name" value="TNP-like_RNaseH_C"/>
    <property type="match status" value="1"/>
</dbReference>
<evidence type="ECO:0000313" key="2">
    <source>
        <dbReference type="EMBL" id="KAF0773835.1"/>
    </source>
</evidence>
<feature type="non-terminal residue" evidence="2">
    <location>
        <position position="275"/>
    </location>
</feature>
<dbReference type="OrthoDB" id="6627556at2759"/>
<dbReference type="AlphaFoldDB" id="A0A6G0ZR75"/>
<proteinExistence type="predicted"/>
<gene>
    <name evidence="2" type="ORF">FWK35_00017933</name>
</gene>
<reference evidence="2 3" key="1">
    <citation type="submission" date="2019-08" db="EMBL/GenBank/DDBJ databases">
        <title>Whole genome of Aphis craccivora.</title>
        <authorList>
            <person name="Voronova N.V."/>
            <person name="Shulinski R.S."/>
            <person name="Bandarenka Y.V."/>
            <person name="Zhorov D.G."/>
            <person name="Warner D."/>
        </authorList>
    </citation>
    <scope>NUCLEOTIDE SEQUENCE [LARGE SCALE GENOMIC DNA]</scope>
    <source>
        <strain evidence="2">180601</strain>
        <tissue evidence="2">Whole Body</tissue>
    </source>
</reference>
<dbReference type="InterPro" id="IPR048367">
    <property type="entry name" value="TNP-like_RNaseH_C"/>
</dbReference>
<name>A0A6G0ZR75_APHCR</name>
<evidence type="ECO:0000313" key="3">
    <source>
        <dbReference type="Proteomes" id="UP000478052"/>
    </source>
</evidence>
<sequence length="275" mass="32194">MENKLGHCVSMDFFFEEKKNNNIIFLLTNRLNQDVIENLFSIIRQKGGFNKNPMVSTSKTLITYFRSTCIFSLCQSKGTNCEKENAIDDISVIYNDNDVTITESMNDLLSETESISSLTSISLPKKFKVHETKETKSITIEDCSVTYYSGYLTYKCTSKFNGKMCKASSESTKNMNNQFNCLYCIKIIQISTKMRHDHDSSHDRALYIFENTLPKIQHQKKLKMKLINYFKEDQLISTWINKNENVCFEHYKFILEKLIVSTSDIFHFNNYFFKY</sequence>
<accession>A0A6G0ZR75</accession>
<protein>
    <submittedName>
        <fullName evidence="2">Transposable element P transposase</fullName>
    </submittedName>
</protein>
<evidence type="ECO:0000259" key="1">
    <source>
        <dbReference type="Pfam" id="PF21789"/>
    </source>
</evidence>
<comment type="caution">
    <text evidence="2">The sequence shown here is derived from an EMBL/GenBank/DDBJ whole genome shotgun (WGS) entry which is preliminary data.</text>
</comment>
<feature type="domain" description="Transposable element P transposase-like RNase H C-terminal" evidence="1">
    <location>
        <begin position="30"/>
        <end position="53"/>
    </location>
</feature>
<dbReference type="EMBL" id="VUJU01000027">
    <property type="protein sequence ID" value="KAF0773835.1"/>
    <property type="molecule type" value="Genomic_DNA"/>
</dbReference>
<keyword evidence="3" id="KW-1185">Reference proteome</keyword>
<organism evidence="2 3">
    <name type="scientific">Aphis craccivora</name>
    <name type="common">Cowpea aphid</name>
    <dbReference type="NCBI Taxonomy" id="307492"/>
    <lineage>
        <taxon>Eukaryota</taxon>
        <taxon>Metazoa</taxon>
        <taxon>Ecdysozoa</taxon>
        <taxon>Arthropoda</taxon>
        <taxon>Hexapoda</taxon>
        <taxon>Insecta</taxon>
        <taxon>Pterygota</taxon>
        <taxon>Neoptera</taxon>
        <taxon>Paraneoptera</taxon>
        <taxon>Hemiptera</taxon>
        <taxon>Sternorrhyncha</taxon>
        <taxon>Aphidomorpha</taxon>
        <taxon>Aphidoidea</taxon>
        <taxon>Aphididae</taxon>
        <taxon>Aphidini</taxon>
        <taxon>Aphis</taxon>
        <taxon>Aphis</taxon>
    </lineage>
</organism>
<dbReference type="Proteomes" id="UP000478052">
    <property type="component" value="Unassembled WGS sequence"/>
</dbReference>